<protein>
    <submittedName>
        <fullName evidence="1">Uncharacterized protein</fullName>
    </submittedName>
</protein>
<comment type="caution">
    <text evidence="1">The sequence shown here is derived from an EMBL/GenBank/DDBJ whole genome shotgun (WGS) entry which is preliminary data.</text>
</comment>
<dbReference type="AlphaFoldDB" id="Q7REA1"/>
<sequence>MGEQTCTQEFKKISNLQPYCFISNCSLLSLSTWGDLKKVNLRKKWKRWKNWKKMEKNGKNWKKIHSQISNLLN</sequence>
<name>Q7REA1_PLAYO</name>
<gene>
    <name evidence="1" type="ORF">PY05164</name>
</gene>
<reference evidence="1 2" key="1">
    <citation type="journal article" date="2002" name="Nature">
        <title>Genome sequence and comparative analysis of the model rodent malaria parasite Plasmodium yoelii yoelii.</title>
        <authorList>
            <person name="Carlton J.M."/>
            <person name="Angiuoli S.V."/>
            <person name="Suh B.B."/>
            <person name="Kooij T.W."/>
            <person name="Pertea M."/>
            <person name="Silva J.C."/>
            <person name="Ermolaeva M.D."/>
            <person name="Allen J.E."/>
            <person name="Selengut J.D."/>
            <person name="Koo H.L."/>
            <person name="Peterson J.D."/>
            <person name="Pop M."/>
            <person name="Kosack D.S."/>
            <person name="Shumway M.F."/>
            <person name="Bidwell S.L."/>
            <person name="Shallom S.J."/>
            <person name="van Aken S.E."/>
            <person name="Riedmuller S.B."/>
            <person name="Feldblyum T.V."/>
            <person name="Cho J.K."/>
            <person name="Quackenbush J."/>
            <person name="Sedegah M."/>
            <person name="Shoaibi A."/>
            <person name="Cummings L.M."/>
            <person name="Florens L."/>
            <person name="Yates J.R."/>
            <person name="Raine J.D."/>
            <person name="Sinden R.E."/>
            <person name="Harris M.A."/>
            <person name="Cunningham D.A."/>
            <person name="Preiser P.R."/>
            <person name="Bergman L.W."/>
            <person name="Vaidya A.B."/>
            <person name="van Lin L.H."/>
            <person name="Janse C.J."/>
            <person name="Waters A.P."/>
            <person name="Smith H.O."/>
            <person name="White O.R."/>
            <person name="Salzberg S.L."/>
            <person name="Venter J.C."/>
            <person name="Fraser C.M."/>
            <person name="Hoffman S.L."/>
            <person name="Gardner M.J."/>
            <person name="Carucci D.J."/>
        </authorList>
    </citation>
    <scope>NUCLEOTIDE SEQUENCE [LARGE SCALE GENOMIC DNA]</scope>
    <source>
        <strain evidence="1 2">17XNL</strain>
    </source>
</reference>
<dbReference type="EMBL" id="AABL01001623">
    <property type="protein sequence ID" value="EAA17148.1"/>
    <property type="molecule type" value="Genomic_DNA"/>
</dbReference>
<proteinExistence type="predicted"/>
<evidence type="ECO:0000313" key="1">
    <source>
        <dbReference type="EMBL" id="EAA17148.1"/>
    </source>
</evidence>
<accession>Q7REA1</accession>
<organism evidence="1 2">
    <name type="scientific">Plasmodium yoelii yoelii</name>
    <dbReference type="NCBI Taxonomy" id="73239"/>
    <lineage>
        <taxon>Eukaryota</taxon>
        <taxon>Sar</taxon>
        <taxon>Alveolata</taxon>
        <taxon>Apicomplexa</taxon>
        <taxon>Aconoidasida</taxon>
        <taxon>Haemosporida</taxon>
        <taxon>Plasmodiidae</taxon>
        <taxon>Plasmodium</taxon>
        <taxon>Plasmodium (Vinckeia)</taxon>
    </lineage>
</organism>
<dbReference type="PaxDb" id="73239-Q7REA1"/>
<dbReference type="InParanoid" id="Q7REA1"/>
<keyword evidence="2" id="KW-1185">Reference proteome</keyword>
<evidence type="ECO:0000313" key="2">
    <source>
        <dbReference type="Proteomes" id="UP000008553"/>
    </source>
</evidence>
<dbReference type="Proteomes" id="UP000008553">
    <property type="component" value="Unassembled WGS sequence"/>
</dbReference>